<keyword evidence="6" id="KW-0808">Transferase</keyword>
<dbReference type="InterPro" id="IPR008271">
    <property type="entry name" value="Ser/Thr_kinase_AS"/>
</dbReference>
<dbReference type="PANTHER" id="PTHR24346">
    <property type="entry name" value="MAP/MICROTUBULE AFFINITY-REGULATING KINASE"/>
    <property type="match status" value="1"/>
</dbReference>
<dbReference type="PROSITE" id="PS50011">
    <property type="entry name" value="PROTEIN_KINASE_DOM"/>
    <property type="match status" value="1"/>
</dbReference>
<feature type="binding site" evidence="3">
    <location>
        <position position="45"/>
    </location>
    <ligand>
        <name>ATP</name>
        <dbReference type="ChEBI" id="CHEBI:30616"/>
    </ligand>
</feature>
<dbReference type="PANTHER" id="PTHR24346:SF30">
    <property type="entry name" value="MATERNAL EMBRYONIC LEUCINE ZIPPER KINASE"/>
    <property type="match status" value="1"/>
</dbReference>
<dbReference type="Pfam" id="PF00069">
    <property type="entry name" value="Pkinase"/>
    <property type="match status" value="1"/>
</dbReference>
<evidence type="ECO:0000256" key="4">
    <source>
        <dbReference type="RuleBase" id="RU000304"/>
    </source>
</evidence>
<keyword evidence="1 3" id="KW-0547">Nucleotide-binding</keyword>
<sequence length="296" mass="31691">MSLIGKSIYIPGYATLDLKSQIGSGTYGAVYRATSSISEDDVAVKIVPGEEAGEAEALAHRRASEHPGTLPLFAAAFVPDLGGWALIMQLCLEGDLFSALSERRLIDPEECRSVFVGVCETIAYCHSVGLIHRDLKPENILLTRDEKGLIQPQIADFGLALMDSTSSASGCGSPAYMAPEVLANLEGYDPRSADVWALGIILCCLAARSPPWLSADLSDQGFAYYVRRPDTGIQEILGLSDPVHEAVKAGLCIEPDDRIDVQGLGELVHDADVFSYGWSPQRRGSADSGLGTDDEM</sequence>
<evidence type="ECO:0000256" key="2">
    <source>
        <dbReference type="ARBA" id="ARBA00022840"/>
    </source>
</evidence>
<dbReference type="GO" id="GO:0005737">
    <property type="term" value="C:cytoplasm"/>
    <property type="evidence" value="ECO:0007669"/>
    <property type="project" value="TreeGrafter"/>
</dbReference>
<keyword evidence="2 3" id="KW-0067">ATP-binding</keyword>
<dbReference type="SUPFAM" id="SSF56112">
    <property type="entry name" value="Protein kinase-like (PK-like)"/>
    <property type="match status" value="1"/>
</dbReference>
<keyword evidence="7" id="KW-1185">Reference proteome</keyword>
<dbReference type="InterPro" id="IPR011009">
    <property type="entry name" value="Kinase-like_dom_sf"/>
</dbReference>
<dbReference type="GO" id="GO:0005524">
    <property type="term" value="F:ATP binding"/>
    <property type="evidence" value="ECO:0007669"/>
    <property type="project" value="UniProtKB-UniRule"/>
</dbReference>
<name>A0A4P9Y1K6_9FUNG</name>
<dbReference type="Gene3D" id="1.10.510.10">
    <property type="entry name" value="Transferase(Phosphotransferase) domain 1"/>
    <property type="match status" value="1"/>
</dbReference>
<keyword evidence="6" id="KW-0418">Kinase</keyword>
<dbReference type="InterPro" id="IPR017441">
    <property type="entry name" value="Protein_kinase_ATP_BS"/>
</dbReference>
<evidence type="ECO:0000256" key="3">
    <source>
        <dbReference type="PROSITE-ProRule" id="PRU10141"/>
    </source>
</evidence>
<dbReference type="SMART" id="SM00220">
    <property type="entry name" value="S_TKc"/>
    <property type="match status" value="1"/>
</dbReference>
<dbReference type="OrthoDB" id="541276at2759"/>
<dbReference type="EMBL" id="KZ988346">
    <property type="protein sequence ID" value="RKP12402.1"/>
    <property type="molecule type" value="Genomic_DNA"/>
</dbReference>
<protein>
    <submittedName>
        <fullName evidence="6">Kinase-like domain-containing protein</fullName>
    </submittedName>
</protein>
<evidence type="ECO:0000256" key="1">
    <source>
        <dbReference type="ARBA" id="ARBA00022741"/>
    </source>
</evidence>
<evidence type="ECO:0000259" key="5">
    <source>
        <dbReference type="PROSITE" id="PS50011"/>
    </source>
</evidence>
<dbReference type="AlphaFoldDB" id="A0A4P9Y1K6"/>
<dbReference type="PROSITE" id="PS00108">
    <property type="entry name" value="PROTEIN_KINASE_ST"/>
    <property type="match status" value="1"/>
</dbReference>
<accession>A0A4P9Y1K6</accession>
<gene>
    <name evidence="6" type="ORF">BJ684DRAFT_11527</name>
</gene>
<evidence type="ECO:0000313" key="6">
    <source>
        <dbReference type="EMBL" id="RKP12402.1"/>
    </source>
</evidence>
<organism evidence="6 7">
    <name type="scientific">Piptocephalis cylindrospora</name>
    <dbReference type="NCBI Taxonomy" id="1907219"/>
    <lineage>
        <taxon>Eukaryota</taxon>
        <taxon>Fungi</taxon>
        <taxon>Fungi incertae sedis</taxon>
        <taxon>Zoopagomycota</taxon>
        <taxon>Zoopagomycotina</taxon>
        <taxon>Zoopagomycetes</taxon>
        <taxon>Zoopagales</taxon>
        <taxon>Piptocephalidaceae</taxon>
        <taxon>Piptocephalis</taxon>
    </lineage>
</organism>
<reference evidence="7" key="1">
    <citation type="journal article" date="2018" name="Nat. Microbiol.">
        <title>Leveraging single-cell genomics to expand the fungal tree of life.</title>
        <authorList>
            <person name="Ahrendt S.R."/>
            <person name="Quandt C.A."/>
            <person name="Ciobanu D."/>
            <person name="Clum A."/>
            <person name="Salamov A."/>
            <person name="Andreopoulos B."/>
            <person name="Cheng J.F."/>
            <person name="Woyke T."/>
            <person name="Pelin A."/>
            <person name="Henrissat B."/>
            <person name="Reynolds N.K."/>
            <person name="Benny G.L."/>
            <person name="Smith M.E."/>
            <person name="James T.Y."/>
            <person name="Grigoriev I.V."/>
        </authorList>
    </citation>
    <scope>NUCLEOTIDE SEQUENCE [LARGE SCALE GENOMIC DNA]</scope>
</reference>
<comment type="similarity">
    <text evidence="4">Belongs to the protein kinase superfamily.</text>
</comment>
<proteinExistence type="inferred from homology"/>
<dbReference type="GO" id="GO:0004674">
    <property type="term" value="F:protein serine/threonine kinase activity"/>
    <property type="evidence" value="ECO:0007669"/>
    <property type="project" value="UniProtKB-KW"/>
</dbReference>
<evidence type="ECO:0000313" key="7">
    <source>
        <dbReference type="Proteomes" id="UP000267251"/>
    </source>
</evidence>
<dbReference type="PROSITE" id="PS00107">
    <property type="entry name" value="PROTEIN_KINASE_ATP"/>
    <property type="match status" value="1"/>
</dbReference>
<dbReference type="GO" id="GO:0035556">
    <property type="term" value="P:intracellular signal transduction"/>
    <property type="evidence" value="ECO:0007669"/>
    <property type="project" value="TreeGrafter"/>
</dbReference>
<dbReference type="InterPro" id="IPR000719">
    <property type="entry name" value="Prot_kinase_dom"/>
</dbReference>
<dbReference type="Proteomes" id="UP000267251">
    <property type="component" value="Unassembled WGS sequence"/>
</dbReference>
<feature type="domain" description="Protein kinase" evidence="5">
    <location>
        <begin position="16"/>
        <end position="272"/>
    </location>
</feature>
<keyword evidence="4" id="KW-0723">Serine/threonine-protein kinase</keyword>